<reference evidence="3" key="1">
    <citation type="journal article" date="2014" name="Int. J. Syst. Evol. Microbiol.">
        <title>Complete genome sequence of Corynebacterium casei LMG S-19264T (=DSM 44701T), isolated from a smear-ripened cheese.</title>
        <authorList>
            <consortium name="US DOE Joint Genome Institute (JGI-PGF)"/>
            <person name="Walter F."/>
            <person name="Albersmeier A."/>
            <person name="Kalinowski J."/>
            <person name="Ruckert C."/>
        </authorList>
    </citation>
    <scope>NUCLEOTIDE SEQUENCE</scope>
    <source>
        <strain evidence="3">JCM 17820</strain>
    </source>
</reference>
<keyword evidence="4" id="KW-1185">Reference proteome</keyword>
<name>A0A830GP94_9EURY</name>
<keyword evidence="1" id="KW-0067">ATP-binding</keyword>
<accession>A0A830GP94</accession>
<proteinExistence type="predicted"/>
<keyword evidence="1" id="KW-0547">Nucleotide-binding</keyword>
<evidence type="ECO:0000256" key="1">
    <source>
        <dbReference type="PROSITE-ProRule" id="PRU00409"/>
    </source>
</evidence>
<organism evidence="3 4">
    <name type="scientific">Haloarcula pellucida</name>
    <dbReference type="NCBI Taxonomy" id="1427151"/>
    <lineage>
        <taxon>Archaea</taxon>
        <taxon>Methanobacteriati</taxon>
        <taxon>Methanobacteriota</taxon>
        <taxon>Stenosarchaea group</taxon>
        <taxon>Halobacteria</taxon>
        <taxon>Halobacteriales</taxon>
        <taxon>Haloarculaceae</taxon>
        <taxon>Haloarcula</taxon>
    </lineage>
</organism>
<dbReference type="EMBL" id="BMOU01000006">
    <property type="protein sequence ID" value="GGO00344.1"/>
    <property type="molecule type" value="Genomic_DNA"/>
</dbReference>
<protein>
    <submittedName>
        <fullName evidence="3">ATP-grasp protein</fullName>
    </submittedName>
</protein>
<gene>
    <name evidence="3" type="ORF">GCM10009030_32850</name>
</gene>
<feature type="domain" description="ATP-grasp" evidence="2">
    <location>
        <begin position="116"/>
        <end position="299"/>
    </location>
</feature>
<dbReference type="Pfam" id="PF15632">
    <property type="entry name" value="ATPgrasp_Ter"/>
    <property type="match status" value="1"/>
</dbReference>
<dbReference type="SUPFAM" id="SSF56059">
    <property type="entry name" value="Glutathione synthetase ATP-binding domain-like"/>
    <property type="match status" value="1"/>
</dbReference>
<reference evidence="3" key="2">
    <citation type="submission" date="2020-09" db="EMBL/GenBank/DDBJ databases">
        <authorList>
            <person name="Sun Q."/>
            <person name="Ohkuma M."/>
        </authorList>
    </citation>
    <scope>NUCLEOTIDE SEQUENCE</scope>
    <source>
        <strain evidence="3">JCM 17820</strain>
    </source>
</reference>
<dbReference type="AlphaFoldDB" id="A0A830GP94"/>
<dbReference type="GO" id="GO:0046872">
    <property type="term" value="F:metal ion binding"/>
    <property type="evidence" value="ECO:0007669"/>
    <property type="project" value="InterPro"/>
</dbReference>
<comment type="caution">
    <text evidence="3">The sequence shown here is derived from an EMBL/GenBank/DDBJ whole genome shotgun (WGS) entry which is preliminary data.</text>
</comment>
<dbReference type="GO" id="GO:0005524">
    <property type="term" value="F:ATP binding"/>
    <property type="evidence" value="ECO:0007669"/>
    <property type="project" value="UniProtKB-UniRule"/>
</dbReference>
<dbReference type="Proteomes" id="UP000605784">
    <property type="component" value="Unassembled WGS sequence"/>
</dbReference>
<sequence length="375" mass="40840">MDVLVTDGFEKKSLTVVRAVQSVADEVGVVAQFPFSLTAASRFTARDHRIEADDAADYAAQLAGVVEEYGYDYVLPVSGRTTEIVSEHRETIPAPLDPILPPKPSFRRAIDKHDLHSLAGEFDIPTPTSVRIRSSSDVTRAVETVGPSGVFKTGSETEPRFLRYVGSPAELRSTYRTYTETHDSDPVYQAYLNGRGRGFFGLYVDGECRGHYAHRRIRESPPSGGKSVCAESLSDPELYAYADPLLSALDWSGVVMLEFKNDADGTPRLLECNPKFWGSMGLGVASGMNFPCALLEYLSEGTVPAFEFTPARYHWPLSGDLLHAVKRPRSAPAVATDLLSRSTQSNLQLTDPLPHVVEGARAMASAVVSVDGPVN</sequence>
<evidence type="ECO:0000259" key="2">
    <source>
        <dbReference type="PROSITE" id="PS50975"/>
    </source>
</evidence>
<dbReference type="PROSITE" id="PS50975">
    <property type="entry name" value="ATP_GRASP"/>
    <property type="match status" value="1"/>
</dbReference>
<dbReference type="RefSeq" id="WP_189000617.1">
    <property type="nucleotide sequence ID" value="NZ_BMOU01000006.1"/>
</dbReference>
<evidence type="ECO:0000313" key="4">
    <source>
        <dbReference type="Proteomes" id="UP000605784"/>
    </source>
</evidence>
<dbReference type="Gene3D" id="3.30.470.20">
    <property type="entry name" value="ATP-grasp fold, B domain"/>
    <property type="match status" value="1"/>
</dbReference>
<dbReference type="InterPro" id="IPR011761">
    <property type="entry name" value="ATP-grasp"/>
</dbReference>
<evidence type="ECO:0000313" key="3">
    <source>
        <dbReference type="EMBL" id="GGO00344.1"/>
    </source>
</evidence>